<protein>
    <submittedName>
        <fullName evidence="2">Uncharacterized protein</fullName>
    </submittedName>
</protein>
<dbReference type="AlphaFoldDB" id="A0A0H5RAE6"/>
<name>A0A0H5RAE6_9EUKA</name>
<feature type="coiled-coil region" evidence="1">
    <location>
        <begin position="52"/>
        <end position="79"/>
    </location>
</feature>
<evidence type="ECO:0000313" key="2">
    <source>
        <dbReference type="EMBL" id="CRZ10766.1"/>
    </source>
</evidence>
<accession>A0A0H5RAE6</accession>
<evidence type="ECO:0000256" key="1">
    <source>
        <dbReference type="SAM" id="Coils"/>
    </source>
</evidence>
<organism evidence="2">
    <name type="scientific">Spongospora subterranea</name>
    <dbReference type="NCBI Taxonomy" id="70186"/>
    <lineage>
        <taxon>Eukaryota</taxon>
        <taxon>Sar</taxon>
        <taxon>Rhizaria</taxon>
        <taxon>Endomyxa</taxon>
        <taxon>Phytomyxea</taxon>
        <taxon>Plasmodiophorida</taxon>
        <taxon>Plasmodiophoridae</taxon>
        <taxon>Spongospora</taxon>
    </lineage>
</organism>
<reference evidence="2" key="1">
    <citation type="submission" date="2015-04" db="EMBL/GenBank/DDBJ databases">
        <title>The genome sequence of the plant pathogenic Rhizarian Plasmodiophora brassicae reveals insights in its biotrophic life cycle and the origin of chitin synthesis.</title>
        <authorList>
            <person name="Schwelm A."/>
            <person name="Fogelqvist J."/>
            <person name="Knaust A."/>
            <person name="Julke S."/>
            <person name="Lilja T."/>
            <person name="Dhandapani V."/>
            <person name="Bonilla-Rosso G."/>
            <person name="Karlsson M."/>
            <person name="Shevchenko A."/>
            <person name="Choi S.R."/>
            <person name="Kim H.G."/>
            <person name="Park J.Y."/>
            <person name="Lim Y.P."/>
            <person name="Ludwig-Muller J."/>
            <person name="Dixelius C."/>
        </authorList>
    </citation>
    <scope>NUCLEOTIDE SEQUENCE</scope>
    <source>
        <tissue evidence="2">Potato root galls</tissue>
    </source>
</reference>
<proteinExistence type="predicted"/>
<dbReference type="EMBL" id="HACM01010324">
    <property type="protein sequence ID" value="CRZ10766.1"/>
    <property type="molecule type" value="Transcribed_RNA"/>
</dbReference>
<sequence>MLRQYQEEITRLKTMLERQQVLPITMEIGDQAEVPTVAMSNDEIQRLKQEFIEQHEVKARDLEADRERTVQLQQRLQQEWELVQEERNAIAIHRWFLRMSRNRN</sequence>
<keyword evidence="1" id="KW-0175">Coiled coil</keyword>